<dbReference type="InterPro" id="IPR029058">
    <property type="entry name" value="AB_hydrolase_fold"/>
</dbReference>
<evidence type="ECO:0000256" key="1">
    <source>
        <dbReference type="ARBA" id="ARBA00011079"/>
    </source>
</evidence>
<dbReference type="GO" id="GO:0008239">
    <property type="term" value="F:dipeptidyl-peptidase activity"/>
    <property type="evidence" value="ECO:0007669"/>
    <property type="project" value="TreeGrafter"/>
</dbReference>
<dbReference type="GO" id="GO:0070008">
    <property type="term" value="F:serine-type exopeptidase activity"/>
    <property type="evidence" value="ECO:0007669"/>
    <property type="project" value="InterPro"/>
</dbReference>
<dbReference type="InParanoid" id="A0A1B7MIX7"/>
<reference evidence="6 7" key="1">
    <citation type="submission" date="2016-06" db="EMBL/GenBank/DDBJ databases">
        <title>Comparative genomics of the ectomycorrhizal sister species Rhizopogon vinicolor and Rhizopogon vesiculosus (Basidiomycota: Boletales) reveals a divergence of the mating type B locus.</title>
        <authorList>
            <consortium name="DOE Joint Genome Institute"/>
            <person name="Mujic A.B."/>
            <person name="Kuo A."/>
            <person name="Tritt A."/>
            <person name="Lipzen A."/>
            <person name="Chen C."/>
            <person name="Johnson J."/>
            <person name="Sharma A."/>
            <person name="Barry K."/>
            <person name="Grigoriev I.V."/>
            <person name="Spatafora J.W."/>
        </authorList>
    </citation>
    <scope>NUCLEOTIDE SEQUENCE [LARGE SCALE GENOMIC DNA]</scope>
    <source>
        <strain evidence="6 7">AM-OR11-026</strain>
    </source>
</reference>
<evidence type="ECO:0000313" key="7">
    <source>
        <dbReference type="Proteomes" id="UP000092154"/>
    </source>
</evidence>
<dbReference type="Pfam" id="PF05577">
    <property type="entry name" value="Peptidase_S28"/>
    <property type="match status" value="1"/>
</dbReference>
<dbReference type="GO" id="GO:0006508">
    <property type="term" value="P:proteolysis"/>
    <property type="evidence" value="ECO:0007669"/>
    <property type="project" value="UniProtKB-KW"/>
</dbReference>
<dbReference type="Gene3D" id="3.40.50.1820">
    <property type="entry name" value="alpha/beta hydrolase"/>
    <property type="match status" value="2"/>
</dbReference>
<dbReference type="OrthoDB" id="1735038at2759"/>
<dbReference type="InterPro" id="IPR008758">
    <property type="entry name" value="Peptidase_S28"/>
</dbReference>
<feature type="non-terminal residue" evidence="6">
    <location>
        <position position="1"/>
    </location>
</feature>
<keyword evidence="2" id="KW-0645">Protease</keyword>
<evidence type="ECO:0008006" key="8">
    <source>
        <dbReference type="Google" id="ProtNLM"/>
    </source>
</evidence>
<dbReference type="SUPFAM" id="SSF53474">
    <property type="entry name" value="alpha/beta-Hydrolases"/>
    <property type="match status" value="1"/>
</dbReference>
<sequence>GYLTNKSINGLIAQQQKGATIVIEHRFFGYSNPYDNLTSQSLAVLTIQQAIDDLVYFATNADLPMPGGDAVKPGQAPWILIGGSYSGALTSWTMVNKPGIFWAGYASSAVVEAITDFYGYFTPIRDYMPRNCSSDIEAVIAYLDGMYAVGDTAGIQTLKEAFGLGGLGHVDDFAYALQFNLLDWQALQPSVGPGAMFFEFCDALEVKDGTNAGPGGWGLENAIYSWGNFWNTTYYNYGKLADYTNRDCIGTYDTSQSYWTNTTVNNWGRSWFWMLCNQIGFWDDGPPYGQPTIVSRMMDPTYYQRQCVNMFPDVFASPPQPTTAETNMLYSGWNVDVERLFFANGLRDPWRGATVSADGLYRSSTPRMPIYEGDGFHCSDMTTENGIYDPTIAAVQDTILKYMAEWLAEWKPSALESL</sequence>
<organism evidence="6 7">
    <name type="scientific">Rhizopogon vinicolor AM-OR11-026</name>
    <dbReference type="NCBI Taxonomy" id="1314800"/>
    <lineage>
        <taxon>Eukaryota</taxon>
        <taxon>Fungi</taxon>
        <taxon>Dikarya</taxon>
        <taxon>Basidiomycota</taxon>
        <taxon>Agaricomycotina</taxon>
        <taxon>Agaricomycetes</taxon>
        <taxon>Agaricomycetidae</taxon>
        <taxon>Boletales</taxon>
        <taxon>Suillineae</taxon>
        <taxon>Rhizopogonaceae</taxon>
        <taxon>Rhizopogon</taxon>
    </lineage>
</organism>
<evidence type="ECO:0000313" key="6">
    <source>
        <dbReference type="EMBL" id="OAX32560.1"/>
    </source>
</evidence>
<keyword evidence="3" id="KW-0732">Signal</keyword>
<dbReference type="AlphaFoldDB" id="A0A1B7MIX7"/>
<keyword evidence="4" id="KW-0378">Hydrolase</keyword>
<dbReference type="PANTHER" id="PTHR11010:SF23">
    <property type="entry name" value="SERINE PEPTIDASE"/>
    <property type="match status" value="1"/>
</dbReference>
<comment type="similarity">
    <text evidence="1">Belongs to the peptidase S28 family.</text>
</comment>
<dbReference type="EMBL" id="KV448975">
    <property type="protein sequence ID" value="OAX32560.1"/>
    <property type="molecule type" value="Genomic_DNA"/>
</dbReference>
<keyword evidence="7" id="KW-1185">Reference proteome</keyword>
<gene>
    <name evidence="6" type="ORF">K503DRAFT_843095</name>
</gene>
<protein>
    <recommendedName>
        <fullName evidence="8">Peptidase S28</fullName>
    </recommendedName>
</protein>
<dbReference type="Proteomes" id="UP000092154">
    <property type="component" value="Unassembled WGS sequence"/>
</dbReference>
<name>A0A1B7MIX7_9AGAM</name>
<evidence type="ECO:0000256" key="4">
    <source>
        <dbReference type="ARBA" id="ARBA00022801"/>
    </source>
</evidence>
<evidence type="ECO:0000256" key="3">
    <source>
        <dbReference type="ARBA" id="ARBA00022729"/>
    </source>
</evidence>
<dbReference type="PANTHER" id="PTHR11010">
    <property type="entry name" value="PROTEASE S28 PRO-X CARBOXYPEPTIDASE-RELATED"/>
    <property type="match status" value="1"/>
</dbReference>
<evidence type="ECO:0000256" key="5">
    <source>
        <dbReference type="ARBA" id="ARBA00023180"/>
    </source>
</evidence>
<evidence type="ECO:0000256" key="2">
    <source>
        <dbReference type="ARBA" id="ARBA00022670"/>
    </source>
</evidence>
<proteinExistence type="inferred from homology"/>
<accession>A0A1B7MIX7</accession>
<keyword evidence="5" id="KW-0325">Glycoprotein</keyword>